<organism evidence="2 3">
    <name type="scientific">Mesosutterella faecium</name>
    <dbReference type="NCBI Taxonomy" id="2925194"/>
    <lineage>
        <taxon>Bacteria</taxon>
        <taxon>Pseudomonadati</taxon>
        <taxon>Pseudomonadota</taxon>
        <taxon>Betaproteobacteria</taxon>
        <taxon>Burkholderiales</taxon>
        <taxon>Sutterellaceae</taxon>
        <taxon>Mesosutterella</taxon>
    </lineage>
</organism>
<dbReference type="SUPFAM" id="SSF50475">
    <property type="entry name" value="FMN-binding split barrel"/>
    <property type="match status" value="1"/>
</dbReference>
<dbReference type="GO" id="GO:0016491">
    <property type="term" value="F:oxidoreductase activity"/>
    <property type="evidence" value="ECO:0007669"/>
    <property type="project" value="UniProtKB-KW"/>
</dbReference>
<dbReference type="PANTHER" id="PTHR43241:SF1">
    <property type="entry name" value="FLAVIN REDUCTASE LIKE DOMAIN-CONTAINING PROTEIN"/>
    <property type="match status" value="1"/>
</dbReference>
<dbReference type="Pfam" id="PF01613">
    <property type="entry name" value="Flavin_Reduct"/>
    <property type="match status" value="1"/>
</dbReference>
<dbReference type="RefSeq" id="WP_243376255.1">
    <property type="nucleotide sequence ID" value="NZ_JAKZJU020000001.1"/>
</dbReference>
<protein>
    <submittedName>
        <fullName evidence="2">Flavin reductase family protein</fullName>
        <ecNumber evidence="2">1.5.1.-</ecNumber>
    </submittedName>
</protein>
<dbReference type="SMART" id="SM00903">
    <property type="entry name" value="Flavin_Reduct"/>
    <property type="match status" value="1"/>
</dbReference>
<dbReference type="Proteomes" id="UP001165481">
    <property type="component" value="Unassembled WGS sequence"/>
</dbReference>
<dbReference type="EC" id="1.5.1.-" evidence="2"/>
<evidence type="ECO:0000313" key="3">
    <source>
        <dbReference type="Proteomes" id="UP001165481"/>
    </source>
</evidence>
<dbReference type="Gene3D" id="2.30.110.10">
    <property type="entry name" value="Electron Transport, Fmn-binding Protein, Chain A"/>
    <property type="match status" value="1"/>
</dbReference>
<dbReference type="InterPro" id="IPR053310">
    <property type="entry name" value="Flavoredoxin-like"/>
</dbReference>
<keyword evidence="2" id="KW-0560">Oxidoreductase</keyword>
<sequence length="183" mass="20068">MMKKIQAQLARSMDFLGQCPLVVVTARRGALNYAMPVAWVMGSDYDPPRVAMTLGAWNATYPVLLESGECVLNVVPPELAREVFELGSAHCDGKADKLARFGLAWHDADSVNAAVLEGAFAALECRVVKKDEALGLFILKGLRFWLAEDWSAGRYHVLHSLGDVLYSDDGRRFARADLLGDKA</sequence>
<evidence type="ECO:0000313" key="2">
    <source>
        <dbReference type="EMBL" id="MDL2059502.1"/>
    </source>
</evidence>
<gene>
    <name evidence="2" type="ORF">MUN46_006125</name>
</gene>
<name>A0ABT7IMB3_9BURK</name>
<evidence type="ECO:0000259" key="1">
    <source>
        <dbReference type="SMART" id="SM00903"/>
    </source>
</evidence>
<dbReference type="PANTHER" id="PTHR43241">
    <property type="entry name" value="FLAVIN REDUCTASE DOMAIN PROTEIN"/>
    <property type="match status" value="1"/>
</dbReference>
<dbReference type="InterPro" id="IPR002563">
    <property type="entry name" value="Flavin_Rdtase-like_dom"/>
</dbReference>
<accession>A0ABT7IMB3</accession>
<reference evidence="2" key="1">
    <citation type="submission" date="2023-03" db="EMBL/GenBank/DDBJ databases">
        <title>Mesosutterella sp. nov. isolated from porcine feces.</title>
        <authorList>
            <person name="Yu S."/>
        </authorList>
    </citation>
    <scope>NUCLEOTIDE SEQUENCE</scope>
    <source>
        <strain evidence="2">AGMB02718</strain>
    </source>
</reference>
<comment type="caution">
    <text evidence="2">The sequence shown here is derived from an EMBL/GenBank/DDBJ whole genome shotgun (WGS) entry which is preliminary data.</text>
</comment>
<feature type="domain" description="Flavin reductase like" evidence="1">
    <location>
        <begin position="16"/>
        <end position="157"/>
    </location>
</feature>
<proteinExistence type="predicted"/>
<dbReference type="EMBL" id="JAKZJU020000001">
    <property type="protein sequence ID" value="MDL2059502.1"/>
    <property type="molecule type" value="Genomic_DNA"/>
</dbReference>
<dbReference type="InterPro" id="IPR012349">
    <property type="entry name" value="Split_barrel_FMN-bd"/>
</dbReference>
<keyword evidence="3" id="KW-1185">Reference proteome</keyword>